<dbReference type="Proteomes" id="UP000242287">
    <property type="component" value="Unassembled WGS sequence"/>
</dbReference>
<accession>A0A2A9N7X2</accession>
<keyword evidence="2" id="KW-1185">Reference proteome</keyword>
<dbReference type="EMBL" id="KZ302302">
    <property type="protein sequence ID" value="PFH45728.1"/>
    <property type="molecule type" value="Genomic_DNA"/>
</dbReference>
<name>A0A2A9N7X2_9AGAR</name>
<reference evidence="1 2" key="1">
    <citation type="submission" date="2014-02" db="EMBL/GenBank/DDBJ databases">
        <title>Transposable element dynamics among asymbiotic and ectomycorrhizal Amanita fungi.</title>
        <authorList>
            <consortium name="DOE Joint Genome Institute"/>
            <person name="Hess J."/>
            <person name="Skrede I."/>
            <person name="Wolfe B."/>
            <person name="LaButti K."/>
            <person name="Ohm R.A."/>
            <person name="Grigoriev I.V."/>
            <person name="Pringle A."/>
        </authorList>
    </citation>
    <scope>NUCLEOTIDE SEQUENCE [LARGE SCALE GENOMIC DNA]</scope>
    <source>
        <strain evidence="1 2">SKay4041</strain>
    </source>
</reference>
<proteinExistence type="predicted"/>
<evidence type="ECO:0000313" key="2">
    <source>
        <dbReference type="Proteomes" id="UP000242287"/>
    </source>
</evidence>
<protein>
    <recommendedName>
        <fullName evidence="3">Reverse transcriptase domain-containing protein</fullName>
    </recommendedName>
</protein>
<dbReference type="AlphaFoldDB" id="A0A2A9N7X2"/>
<evidence type="ECO:0008006" key="3">
    <source>
        <dbReference type="Google" id="ProtNLM"/>
    </source>
</evidence>
<organism evidence="1 2">
    <name type="scientific">Amanita thiersii Skay4041</name>
    <dbReference type="NCBI Taxonomy" id="703135"/>
    <lineage>
        <taxon>Eukaryota</taxon>
        <taxon>Fungi</taxon>
        <taxon>Dikarya</taxon>
        <taxon>Basidiomycota</taxon>
        <taxon>Agaricomycotina</taxon>
        <taxon>Agaricomycetes</taxon>
        <taxon>Agaricomycetidae</taxon>
        <taxon>Agaricales</taxon>
        <taxon>Pluteineae</taxon>
        <taxon>Amanitaceae</taxon>
        <taxon>Amanita</taxon>
    </lineage>
</organism>
<evidence type="ECO:0000313" key="1">
    <source>
        <dbReference type="EMBL" id="PFH45728.1"/>
    </source>
</evidence>
<sequence>MNLDISAQLNVPYNMKTAYGYTPTFVITGVTKQGGPLSPLKSTLTTSLGNLWLHNLVFEFLDPPLTVSTLHHKLQDFHTPTDLLLLHPTMVEAMDDSLLFACTFLHLNQLCFQQESFQASYGWETNWEKSSLYVLNADPPSTSVQIDTVDPQHPGDPLYRHQALVPIETSHIHFLKTRIGDPKHTFLFLKSLINSFQFPYTQHQLPLTIIRCIIKQ</sequence>
<dbReference type="OrthoDB" id="445826at2759"/>
<gene>
    <name evidence="1" type="ORF">AMATHDRAFT_51507</name>
</gene>